<reference evidence="1" key="1">
    <citation type="submission" date="2022-07" db="EMBL/GenBank/DDBJ databases">
        <title>Phylogenomic reconstructions and comparative analyses of Kickxellomycotina fungi.</title>
        <authorList>
            <person name="Reynolds N.K."/>
            <person name="Stajich J.E."/>
            <person name="Barry K."/>
            <person name="Grigoriev I.V."/>
            <person name="Crous P."/>
            <person name="Smith M.E."/>
        </authorList>
    </citation>
    <scope>NUCLEOTIDE SEQUENCE</scope>
    <source>
        <strain evidence="1">Benny 63K</strain>
    </source>
</reference>
<evidence type="ECO:0000313" key="1">
    <source>
        <dbReference type="EMBL" id="KAJ1900559.1"/>
    </source>
</evidence>
<protein>
    <submittedName>
        <fullName evidence="1">Uncharacterized protein</fullName>
    </submittedName>
</protein>
<keyword evidence="2" id="KW-1185">Reference proteome</keyword>
<comment type="caution">
    <text evidence="1">The sequence shown here is derived from an EMBL/GenBank/DDBJ whole genome shotgun (WGS) entry which is preliminary data.</text>
</comment>
<evidence type="ECO:0000313" key="2">
    <source>
        <dbReference type="Proteomes" id="UP001150581"/>
    </source>
</evidence>
<dbReference type="EMBL" id="JANBPG010000073">
    <property type="protein sequence ID" value="KAJ1900559.1"/>
    <property type="molecule type" value="Genomic_DNA"/>
</dbReference>
<sequence length="508" mass="51320">MFGSTAGTTASTGGNLFGGFGASNQPAASTGGSLFGQFSQPAASTAGSLFGAPAASVAPSSGLFGAPASSAAPASNLFGAPAASAAPSSGLFGAPASSAAPSSGLFGAPASFAAPSSGLFGSSAGLSAAAPSSAAMPFPSLGAPAFGAAPGTLAAPAFGAATVTAAPVFGSTTSAATHQAAAQKPSAEGAANITRKTKFIDLPADIRKMLEDIERQKQVQIQIGSSILAGETEKEVKEVSRTVQRLSQELEVVRMTLGRDRDRVDDARAQVNFAVKHAEKAASLVAHATDDGSWAQSGLTPLQVANRQKALLALQNGSEALSTPIMNIRDSAAVAAAADQKALGDSSANAAAASVDPYEAVRRIQFASMHHDVASEYYWAWLSRVEASAQLLAERLDQLERHVSGALAHAQGGNDDTGAAARSHHHQQQAQQQHQALLAAQAGVRSSPKAVSDVIQYQNDSFLAIASRVAALSDDVRRMRKKFGLMVSGNVSGNGYGGNNGYGNGSMS</sequence>
<name>A0ACC1ITP6_9FUNG</name>
<accession>A0ACC1ITP6</accession>
<gene>
    <name evidence="1" type="ORF">LPJ66_001388</name>
</gene>
<dbReference type="Proteomes" id="UP001150581">
    <property type="component" value="Unassembled WGS sequence"/>
</dbReference>
<organism evidence="1 2">
    <name type="scientific">Kickxella alabastrina</name>
    <dbReference type="NCBI Taxonomy" id="61397"/>
    <lineage>
        <taxon>Eukaryota</taxon>
        <taxon>Fungi</taxon>
        <taxon>Fungi incertae sedis</taxon>
        <taxon>Zoopagomycota</taxon>
        <taxon>Kickxellomycotina</taxon>
        <taxon>Kickxellomycetes</taxon>
        <taxon>Kickxellales</taxon>
        <taxon>Kickxellaceae</taxon>
        <taxon>Kickxella</taxon>
    </lineage>
</organism>
<proteinExistence type="predicted"/>